<sequence length="465" mass="49739">MRIAAQNQSVALNGPSGVLPRIPAEALRRNAVRAHEALSSGSGWLERLRPSVRESWVRSLQHHPDPDVPRPELVFDDDALARYRATHPLSAVMPVIRRLLVGPGEDSGLLVAVGDELGRLLWVDGDAVLRRRAEDMLFVPGADWSERTVGTSAPGTALATGSDVQIAGPEHFSRLVHSWSCTAVPVHDPDTGSVLGVVDVTGGPEAVAPHTLALVRAAVAAAEAGLQVQRLQADRDAPQKGSLAGFGAPPRRRAGRPASPPASDTERLELLGRERAVLHTRGGSVELSSRHGELLAVLALHPGGLTAEELAALAYPDGGQAGTVRAEMLRLRNLMETVAAGTPAEPLVPRSRPYRLARPLVVDAAQVLRFLEQGAHRLALGMYRGQVLPRSEAPALIRLRGDVSAVLRKAMLSDAGPDALLQYLHLPEAEHDAEAWQRALRVLPPRSPRRAAVAAALERIERDLA</sequence>
<gene>
    <name evidence="4" type="ORF">N2K95_13175</name>
</gene>
<dbReference type="InterPro" id="IPR029016">
    <property type="entry name" value="GAF-like_dom_sf"/>
</dbReference>
<dbReference type="EMBL" id="CP104275">
    <property type="protein sequence ID" value="UWX96592.1"/>
    <property type="molecule type" value="Genomic_DNA"/>
</dbReference>
<dbReference type="Pfam" id="PF01590">
    <property type="entry name" value="GAF"/>
    <property type="match status" value="1"/>
</dbReference>
<dbReference type="InterPro" id="IPR001867">
    <property type="entry name" value="OmpR/PhoB-type_DNA-bd"/>
</dbReference>
<protein>
    <submittedName>
        <fullName evidence="4">GAF domain-containing protein</fullName>
    </submittedName>
</protein>
<dbReference type="Gene3D" id="3.30.450.40">
    <property type="match status" value="1"/>
</dbReference>
<dbReference type="RefSeq" id="WP_260651893.1">
    <property type="nucleotide sequence ID" value="NZ_CP104275.1"/>
</dbReference>
<keyword evidence="1" id="KW-0238">DNA-binding</keyword>
<feature type="region of interest" description="Disordered" evidence="2">
    <location>
        <begin position="231"/>
        <end position="265"/>
    </location>
</feature>
<reference evidence="4" key="1">
    <citation type="submission" date="2022-09" db="EMBL/GenBank/DDBJ databases">
        <title>Novel species in genus Arthrobacter.</title>
        <authorList>
            <person name="Liu Y."/>
        </authorList>
    </citation>
    <scope>NUCLEOTIDE SEQUENCE</scope>
    <source>
        <strain evidence="4">Zg-Y815</strain>
    </source>
</reference>
<evidence type="ECO:0000256" key="1">
    <source>
        <dbReference type="ARBA" id="ARBA00023125"/>
    </source>
</evidence>
<dbReference type="SMART" id="SM00862">
    <property type="entry name" value="Trans_reg_C"/>
    <property type="match status" value="1"/>
</dbReference>
<organism evidence="4 5">
    <name type="scientific">Arthrobacter zhaoxinii</name>
    <dbReference type="NCBI Taxonomy" id="2964616"/>
    <lineage>
        <taxon>Bacteria</taxon>
        <taxon>Bacillati</taxon>
        <taxon>Actinomycetota</taxon>
        <taxon>Actinomycetes</taxon>
        <taxon>Micrococcales</taxon>
        <taxon>Micrococcaceae</taxon>
        <taxon>Arthrobacter</taxon>
    </lineage>
</organism>
<evidence type="ECO:0000256" key="2">
    <source>
        <dbReference type="SAM" id="MobiDB-lite"/>
    </source>
</evidence>
<name>A0ABY5YNC8_9MICC</name>
<dbReference type="InterPro" id="IPR003018">
    <property type="entry name" value="GAF"/>
</dbReference>
<evidence type="ECO:0000259" key="3">
    <source>
        <dbReference type="SMART" id="SM00862"/>
    </source>
</evidence>
<keyword evidence="5" id="KW-1185">Reference proteome</keyword>
<evidence type="ECO:0000313" key="4">
    <source>
        <dbReference type="EMBL" id="UWX96592.1"/>
    </source>
</evidence>
<proteinExistence type="predicted"/>
<dbReference type="Proteomes" id="UP001059859">
    <property type="component" value="Chromosome"/>
</dbReference>
<evidence type="ECO:0000313" key="5">
    <source>
        <dbReference type="Proteomes" id="UP001059859"/>
    </source>
</evidence>
<feature type="domain" description="OmpR/PhoB-type" evidence="3">
    <location>
        <begin position="282"/>
        <end position="356"/>
    </location>
</feature>
<accession>A0ABY5YNC8</accession>